<comment type="caution">
    <text evidence="1">The sequence shown here is derived from an EMBL/GenBank/DDBJ whole genome shotgun (WGS) entry which is preliminary data.</text>
</comment>
<evidence type="ECO:0000313" key="2">
    <source>
        <dbReference type="Proteomes" id="UP001595975"/>
    </source>
</evidence>
<evidence type="ECO:0000313" key="1">
    <source>
        <dbReference type="EMBL" id="MFC5665208.1"/>
    </source>
</evidence>
<accession>A0ABW0X648</accession>
<name>A0ABW0X648_9ACTN</name>
<keyword evidence="2" id="KW-1185">Reference proteome</keyword>
<sequence>MLSGGGSSTGGGNGGDLLSQSQAASLLSSAGITWSSSGNCSNRNSSSCTSFDGLRRASADGAVALKHAVGGCGLNITGGTETGHAAGTYSHANGYKLDFAMVSCLTNHITGNFTYTGVRGDGATLYTSPSGNIYANEGNHWDVTFTG</sequence>
<dbReference type="EMBL" id="JBHSOF010000025">
    <property type="protein sequence ID" value="MFC5665208.1"/>
    <property type="molecule type" value="Genomic_DNA"/>
</dbReference>
<gene>
    <name evidence="1" type="ORF">ACFP3U_19745</name>
</gene>
<protein>
    <submittedName>
        <fullName evidence="1">Uncharacterized protein</fullName>
    </submittedName>
</protein>
<reference evidence="2" key="1">
    <citation type="journal article" date="2019" name="Int. J. Syst. Evol. Microbiol.">
        <title>The Global Catalogue of Microorganisms (GCM) 10K type strain sequencing project: providing services to taxonomists for standard genome sequencing and annotation.</title>
        <authorList>
            <consortium name="The Broad Institute Genomics Platform"/>
            <consortium name="The Broad Institute Genome Sequencing Center for Infectious Disease"/>
            <person name="Wu L."/>
            <person name="Ma J."/>
        </authorList>
    </citation>
    <scope>NUCLEOTIDE SEQUENCE [LARGE SCALE GENOMIC DNA]</scope>
    <source>
        <strain evidence="2">CGMCC 4.1437</strain>
    </source>
</reference>
<dbReference type="RefSeq" id="WP_380226970.1">
    <property type="nucleotide sequence ID" value="NZ_JBHSOF010000025.1"/>
</dbReference>
<dbReference type="Proteomes" id="UP001595975">
    <property type="component" value="Unassembled WGS sequence"/>
</dbReference>
<proteinExistence type="predicted"/>
<organism evidence="1 2">
    <name type="scientific">Kitasatospora misakiensis</name>
    <dbReference type="NCBI Taxonomy" id="67330"/>
    <lineage>
        <taxon>Bacteria</taxon>
        <taxon>Bacillati</taxon>
        <taxon>Actinomycetota</taxon>
        <taxon>Actinomycetes</taxon>
        <taxon>Kitasatosporales</taxon>
        <taxon>Streptomycetaceae</taxon>
        <taxon>Kitasatospora</taxon>
    </lineage>
</organism>